<reference evidence="2" key="2">
    <citation type="journal article" date="2023" name="Science">
        <title>Genomic signatures of disease resistance in endangered staghorn corals.</title>
        <authorList>
            <person name="Vollmer S.V."/>
            <person name="Selwyn J.D."/>
            <person name="Despard B.A."/>
            <person name="Roesel C.L."/>
        </authorList>
    </citation>
    <scope>NUCLEOTIDE SEQUENCE</scope>
    <source>
        <strain evidence="2">K2</strain>
    </source>
</reference>
<dbReference type="EMBL" id="JARQWQ010000044">
    <property type="protein sequence ID" value="KAK2558447.1"/>
    <property type="molecule type" value="Genomic_DNA"/>
</dbReference>
<dbReference type="InterPro" id="IPR036691">
    <property type="entry name" value="Endo/exonu/phosph_ase_sf"/>
</dbReference>
<dbReference type="PANTHER" id="PTHR46670">
    <property type="entry name" value="ENDO/EXONUCLEASE/PHOSPHATASE DOMAIN-CONTAINING PROTEIN"/>
    <property type="match status" value="1"/>
</dbReference>
<dbReference type="PANTHER" id="PTHR46670:SF3">
    <property type="entry name" value="ENDONUCLEASE_EXONUCLEASE_PHOSPHATASE DOMAIN-CONTAINING PROTEIN"/>
    <property type="match status" value="1"/>
</dbReference>
<feature type="domain" description="Endonuclease/exonuclease/phosphatase" evidence="1">
    <location>
        <begin position="96"/>
        <end position="207"/>
    </location>
</feature>
<accession>A0AAD9QBQ5</accession>
<dbReference type="GO" id="GO:0003824">
    <property type="term" value="F:catalytic activity"/>
    <property type="evidence" value="ECO:0007669"/>
    <property type="project" value="InterPro"/>
</dbReference>
<evidence type="ECO:0000259" key="1">
    <source>
        <dbReference type="Pfam" id="PF14529"/>
    </source>
</evidence>
<keyword evidence="3" id="KW-1185">Reference proteome</keyword>
<dbReference type="Pfam" id="PF14529">
    <property type="entry name" value="Exo_endo_phos_2"/>
    <property type="match status" value="1"/>
</dbReference>
<dbReference type="SUPFAM" id="SSF56219">
    <property type="entry name" value="DNase I-like"/>
    <property type="match status" value="1"/>
</dbReference>
<proteinExistence type="predicted"/>
<comment type="caution">
    <text evidence="2">The sequence shown here is derived from an EMBL/GenBank/DDBJ whole genome shotgun (WGS) entry which is preliminary data.</text>
</comment>
<dbReference type="Gene3D" id="3.60.10.10">
    <property type="entry name" value="Endonuclease/exonuclease/phosphatase"/>
    <property type="match status" value="1"/>
</dbReference>
<name>A0AAD9QBQ5_ACRCE</name>
<dbReference type="AlphaFoldDB" id="A0AAD9QBQ5"/>
<gene>
    <name evidence="2" type="ORF">P5673_019157</name>
</gene>
<dbReference type="InterPro" id="IPR005135">
    <property type="entry name" value="Endo/exonuclease/phosphatase"/>
</dbReference>
<reference evidence="2" key="1">
    <citation type="journal article" date="2023" name="G3 (Bethesda)">
        <title>Whole genome assembly and annotation of the endangered Caribbean coral Acropora cervicornis.</title>
        <authorList>
            <person name="Selwyn J.D."/>
            <person name="Vollmer S.V."/>
        </authorList>
    </citation>
    <scope>NUCLEOTIDE SEQUENCE</scope>
    <source>
        <strain evidence="2">K2</strain>
    </source>
</reference>
<protein>
    <recommendedName>
        <fullName evidence="1">Endonuclease/exonuclease/phosphatase domain-containing protein</fullName>
    </recommendedName>
</protein>
<evidence type="ECO:0000313" key="3">
    <source>
        <dbReference type="Proteomes" id="UP001249851"/>
    </source>
</evidence>
<dbReference type="Proteomes" id="UP001249851">
    <property type="component" value="Unassembled WGS sequence"/>
</dbReference>
<evidence type="ECO:0000313" key="2">
    <source>
        <dbReference type="EMBL" id="KAK2558447.1"/>
    </source>
</evidence>
<sequence length="359" mass="40967">MADHDHVVDHDCDIAAVTVTWLPDNDVIANQIISDTCPQGCGMFHTPRKLGQLGGGVDLMFKTSLDLRSDTKDVVASNFSAFEYCEYLLKSSIWVRLVVVYRPPPSAANGLTSAQFFRAFSTFLECLVPQPNEIIILTDFNFHVDCTSDRDASDFLDLLDAFNLSQHVVGSTHRSGYTLDLVITRQNSSLVQGSIIFPTWISDHSLVQTTIQLDNPSLATSRVTFRKWKDIDKDAFLQDLKNAVEKLHSFDSAEGIASEYNTTLQNIADSYAPTKNRIIKTRPQAEWYTLELQTEKKKRRKCERRYRRTGTSEDARLFKEQSDHYCSLLISTRQQFYRKPCKRPKSYVYRIEQSSPSCF</sequence>
<organism evidence="2 3">
    <name type="scientific">Acropora cervicornis</name>
    <name type="common">Staghorn coral</name>
    <dbReference type="NCBI Taxonomy" id="6130"/>
    <lineage>
        <taxon>Eukaryota</taxon>
        <taxon>Metazoa</taxon>
        <taxon>Cnidaria</taxon>
        <taxon>Anthozoa</taxon>
        <taxon>Hexacorallia</taxon>
        <taxon>Scleractinia</taxon>
        <taxon>Astrocoeniina</taxon>
        <taxon>Acroporidae</taxon>
        <taxon>Acropora</taxon>
    </lineage>
</organism>